<evidence type="ECO:0000259" key="1">
    <source>
        <dbReference type="Pfam" id="PF14111"/>
    </source>
</evidence>
<dbReference type="InterPro" id="IPR025558">
    <property type="entry name" value="DUF4283"/>
</dbReference>
<reference evidence="2 3" key="1">
    <citation type="journal article" date="2023" name="Plants (Basel)">
        <title>Bridging the Gap: Combining Genomics and Transcriptomics Approaches to Understand Stylosanthes scabra, an Orphan Legume from the Brazilian Caatinga.</title>
        <authorList>
            <person name="Ferreira-Neto J.R.C."/>
            <person name="da Silva M.D."/>
            <person name="Binneck E."/>
            <person name="de Melo N.F."/>
            <person name="da Silva R.H."/>
            <person name="de Melo A.L.T.M."/>
            <person name="Pandolfi V."/>
            <person name="Bustamante F.O."/>
            <person name="Brasileiro-Vidal A.C."/>
            <person name="Benko-Iseppon A.M."/>
        </authorList>
    </citation>
    <scope>NUCLEOTIDE SEQUENCE [LARGE SCALE GENOMIC DNA]</scope>
    <source>
        <tissue evidence="2">Leaves</tissue>
    </source>
</reference>
<keyword evidence="3" id="KW-1185">Reference proteome</keyword>
<evidence type="ECO:0000313" key="3">
    <source>
        <dbReference type="Proteomes" id="UP001341840"/>
    </source>
</evidence>
<dbReference type="Pfam" id="PF14111">
    <property type="entry name" value="DUF4283"/>
    <property type="match status" value="1"/>
</dbReference>
<dbReference type="EMBL" id="JASCZI010271932">
    <property type="protein sequence ID" value="MED6217874.1"/>
    <property type="molecule type" value="Genomic_DNA"/>
</dbReference>
<feature type="domain" description="DUF4283" evidence="1">
    <location>
        <begin position="39"/>
        <end position="113"/>
    </location>
</feature>
<name>A0ABU6Z8D9_9FABA</name>
<dbReference type="Proteomes" id="UP001341840">
    <property type="component" value="Unassembled WGS sequence"/>
</dbReference>
<organism evidence="2 3">
    <name type="scientific">Stylosanthes scabra</name>
    <dbReference type="NCBI Taxonomy" id="79078"/>
    <lineage>
        <taxon>Eukaryota</taxon>
        <taxon>Viridiplantae</taxon>
        <taxon>Streptophyta</taxon>
        <taxon>Embryophyta</taxon>
        <taxon>Tracheophyta</taxon>
        <taxon>Spermatophyta</taxon>
        <taxon>Magnoliopsida</taxon>
        <taxon>eudicotyledons</taxon>
        <taxon>Gunneridae</taxon>
        <taxon>Pentapetalae</taxon>
        <taxon>rosids</taxon>
        <taxon>fabids</taxon>
        <taxon>Fabales</taxon>
        <taxon>Fabaceae</taxon>
        <taxon>Papilionoideae</taxon>
        <taxon>50 kb inversion clade</taxon>
        <taxon>dalbergioids sensu lato</taxon>
        <taxon>Dalbergieae</taxon>
        <taxon>Pterocarpus clade</taxon>
        <taxon>Stylosanthes</taxon>
    </lineage>
</organism>
<comment type="caution">
    <text evidence="2">The sequence shown here is derived from an EMBL/GenBank/DDBJ whole genome shotgun (WGS) entry which is preliminary data.</text>
</comment>
<evidence type="ECO:0000313" key="2">
    <source>
        <dbReference type="EMBL" id="MED6217874.1"/>
    </source>
</evidence>
<protein>
    <recommendedName>
        <fullName evidence="1">DUF4283 domain-containing protein</fullName>
    </recommendedName>
</protein>
<proteinExistence type="predicted"/>
<sequence length="127" mass="14573">MENQMANQVTHELEESAEGRVITINDIIPEEFKPDCYNLVGRVITNKEMNFKSLKAALLGIWGNPIGVSILEAGKNGIIVSFKDRRRGIQVLKNSPWYVKRQLLNLQQWSQHEAILEVKLDRMGIWV</sequence>
<gene>
    <name evidence="2" type="ORF">PIB30_021671</name>
</gene>
<accession>A0ABU6Z8D9</accession>